<dbReference type="OrthoDB" id="289038at2759"/>
<dbReference type="AlphaFoldDB" id="T0L471"/>
<evidence type="ECO:0000313" key="2">
    <source>
        <dbReference type="EMBL" id="EQB62297.1"/>
    </source>
</evidence>
<accession>T0L471</accession>
<proteinExistence type="predicted"/>
<feature type="compositionally biased region" description="Polar residues" evidence="1">
    <location>
        <begin position="139"/>
        <end position="148"/>
    </location>
</feature>
<evidence type="ECO:0000256" key="1">
    <source>
        <dbReference type="SAM" id="MobiDB-lite"/>
    </source>
</evidence>
<dbReference type="HOGENOM" id="CLU_1759327_0_0_1"/>
<organism evidence="2 3">
    <name type="scientific">Vairimorpha apis BRL 01</name>
    <dbReference type="NCBI Taxonomy" id="1037528"/>
    <lineage>
        <taxon>Eukaryota</taxon>
        <taxon>Fungi</taxon>
        <taxon>Fungi incertae sedis</taxon>
        <taxon>Microsporidia</taxon>
        <taxon>Nosematidae</taxon>
        <taxon>Vairimorpha</taxon>
    </lineage>
</organism>
<feature type="region of interest" description="Disordered" evidence="1">
    <location>
        <begin position="98"/>
        <end position="148"/>
    </location>
</feature>
<keyword evidence="2" id="KW-0378">Hydrolase</keyword>
<dbReference type="EMBL" id="KE646906">
    <property type="protein sequence ID" value="EQB62297.1"/>
    <property type="molecule type" value="Genomic_DNA"/>
</dbReference>
<dbReference type="VEuPathDB" id="MicrosporidiaDB:NAPIS_ORF00124"/>
<sequence>MNYETSSVDTMEFVVNNIWDGDINRHQDIHEFSKIFFDVIEKEAVLCGDGEGCVDDEIEGMDNSECVNKRDLCVYDSECVDDSGNMYCSVNRGDSDNLNKNNSNINNSNKNNSNSNNLNKNNHNSNNQSIHTSTHTTNKYHITNTIPY</sequence>
<evidence type="ECO:0000313" key="3">
    <source>
        <dbReference type="Proteomes" id="UP000053780"/>
    </source>
</evidence>
<feature type="compositionally biased region" description="Low complexity" evidence="1">
    <location>
        <begin position="98"/>
        <end position="137"/>
    </location>
</feature>
<protein>
    <submittedName>
        <fullName evidence="2">Ubiquitin carboxy-terminal hydrolase</fullName>
    </submittedName>
</protein>
<dbReference type="Proteomes" id="UP000053780">
    <property type="component" value="Unassembled WGS sequence"/>
</dbReference>
<name>T0L471_9MICR</name>
<keyword evidence="3" id="KW-1185">Reference proteome</keyword>
<gene>
    <name evidence="2" type="ORF">NAPIS_ORF00124</name>
</gene>
<reference evidence="2 3" key="1">
    <citation type="journal article" date="2013" name="BMC Genomics">
        <title>Genome sequencing and comparative genomics of honey bee microsporidia, Nosema apis reveal novel insights into host-parasite interactions.</title>
        <authorList>
            <person name="Chen Yp."/>
            <person name="Pettis J.S."/>
            <person name="Zhao Y."/>
            <person name="Liu X."/>
            <person name="Tallon L.J."/>
            <person name="Sadzewicz L.D."/>
            <person name="Li R."/>
            <person name="Zheng H."/>
            <person name="Huang S."/>
            <person name="Zhang X."/>
            <person name="Hamilton M.C."/>
            <person name="Pernal S.F."/>
            <person name="Melathopoulos A.P."/>
            <person name="Yan X."/>
            <person name="Evans J.D."/>
        </authorList>
    </citation>
    <scope>NUCLEOTIDE SEQUENCE [LARGE SCALE GENOMIC DNA]</scope>
    <source>
        <strain evidence="2 3">BRL 01</strain>
    </source>
</reference>
<dbReference type="GO" id="GO:0016787">
    <property type="term" value="F:hydrolase activity"/>
    <property type="evidence" value="ECO:0007669"/>
    <property type="project" value="UniProtKB-KW"/>
</dbReference>